<dbReference type="AlphaFoldDB" id="A0AAJ5YSE1"/>
<evidence type="ECO:0000313" key="4">
    <source>
        <dbReference type="Proteomes" id="UP001219567"/>
    </source>
</evidence>
<dbReference type="GO" id="GO:0017119">
    <property type="term" value="C:Golgi transport complex"/>
    <property type="evidence" value="ECO:0007669"/>
    <property type="project" value="InterPro"/>
</dbReference>
<feature type="domain" description="Conserved Oligomeric Golgi complex subunit 6 C-terminal" evidence="2">
    <location>
        <begin position="217"/>
        <end position="695"/>
    </location>
</feature>
<evidence type="ECO:0000259" key="2">
    <source>
        <dbReference type="Pfam" id="PF20653"/>
    </source>
</evidence>
<dbReference type="InterPro" id="IPR010490">
    <property type="entry name" value="COG6"/>
</dbReference>
<evidence type="ECO:0000313" key="3">
    <source>
        <dbReference type="EMBL" id="WFC99828.1"/>
    </source>
</evidence>
<evidence type="ECO:0000256" key="1">
    <source>
        <dbReference type="SAM" id="MobiDB-lite"/>
    </source>
</evidence>
<gene>
    <name evidence="3" type="primary">COG6</name>
    <name evidence="3" type="ORF">MYAM1_002574</name>
</gene>
<reference evidence="3 4" key="1">
    <citation type="submission" date="2023-03" db="EMBL/GenBank/DDBJ databases">
        <title>Mating type loci evolution in Malassezia.</title>
        <authorList>
            <person name="Coelho M.A."/>
        </authorList>
    </citation>
    <scope>NUCLEOTIDE SEQUENCE [LARGE SCALE GENOMIC DNA]</scope>
    <source>
        <strain evidence="3 4">CBS 9725</strain>
    </source>
</reference>
<organism evidence="3 4">
    <name type="scientific">Malassezia yamatoensis</name>
    <dbReference type="NCBI Taxonomy" id="253288"/>
    <lineage>
        <taxon>Eukaryota</taxon>
        <taxon>Fungi</taxon>
        <taxon>Dikarya</taxon>
        <taxon>Basidiomycota</taxon>
        <taxon>Ustilaginomycotina</taxon>
        <taxon>Malasseziomycetes</taxon>
        <taxon>Malasseziales</taxon>
        <taxon>Malasseziaceae</taxon>
        <taxon>Malassezia</taxon>
    </lineage>
</organism>
<dbReference type="PANTHER" id="PTHR21506:SF0">
    <property type="entry name" value="CONSERVED OLIGOMERIC GOLGI COMPLEX SUBUNIT 6"/>
    <property type="match status" value="1"/>
</dbReference>
<proteinExistence type="predicted"/>
<dbReference type="InterPro" id="IPR048369">
    <property type="entry name" value="COG6_C"/>
</dbReference>
<dbReference type="PANTHER" id="PTHR21506">
    <property type="entry name" value="COMPONENT OF OLIGOMERIC GOLGI COMPLEX 6"/>
    <property type="match status" value="1"/>
</dbReference>
<dbReference type="Pfam" id="PF20653">
    <property type="entry name" value="COG6_C"/>
    <property type="match status" value="1"/>
</dbReference>
<keyword evidence="4" id="KW-1185">Reference proteome</keyword>
<dbReference type="GO" id="GO:0006891">
    <property type="term" value="P:intra-Golgi vesicle-mediated transport"/>
    <property type="evidence" value="ECO:0007669"/>
    <property type="project" value="InterPro"/>
</dbReference>
<name>A0AAJ5YSE1_9BASI</name>
<accession>A0AAJ5YSE1</accession>
<dbReference type="SMART" id="SM01087">
    <property type="entry name" value="COG6"/>
    <property type="match status" value="1"/>
</dbReference>
<dbReference type="EMBL" id="CP119945">
    <property type="protein sequence ID" value="WFC99828.1"/>
    <property type="molecule type" value="Genomic_DNA"/>
</dbReference>
<feature type="region of interest" description="Disordered" evidence="1">
    <location>
        <begin position="192"/>
        <end position="211"/>
    </location>
</feature>
<dbReference type="Proteomes" id="UP001219567">
    <property type="component" value="Chromosome 3"/>
</dbReference>
<feature type="compositionally biased region" description="Polar residues" evidence="1">
    <location>
        <begin position="192"/>
        <end position="202"/>
    </location>
</feature>
<protein>
    <submittedName>
        <fullName evidence="3">Golgi transport complex subunit 6</fullName>
    </submittedName>
</protein>
<sequence>MLPEIGPEVDMEKRSLNTGARAGELVASTDATAILNELYPTANLASIQKHAKRDLRRETNRATRDFCIALKDVSDVLGKMQEEIAHSLQICTSTKVSLESARLQAQPVLEHALALKEQINSAKMHESSANTLLSRLTLTNEEQATILDEERPIDHQFFAVIDRLNSILQDSRTVDRVHTVVSNPSTDAIASTSNYSASSIPTKNPARPGAMDDVRQRTTALLDTAYRRLANYASGALRRLPIEGAEGSDILRDALGRLAHREDLFRSVLFSFAESRDIQLPSAFEKAMTVGQLATGHIARPIELNAHDASRYVSDMLAWVHQLLANERDLIASLLYRLKPRDLPLSEASAIPQRRRRIGERHPGLDTSVDWSDTGPLLRPGCTTLEGPVFDSLIRKILDSNLVGCCHPLKTRVLQTLQSLSDSFVILQLISLLCFYRSTMQNTMGSRTKLNETLQQLVDAAELSFIRTLQTFASSQLASLPSLPEHSALGAIQDAANHIQSLLKDCKLTIQANQSFSEDLMRLQTSVISHCVKPLQTHILHYANQLQNADSDTADGWSRYLRWSSTSKQSQQPKDTRQWHANLFTAQALIPVWHALQPSLSDLDLNQVPIQSHLEKALRNLIDTHLSTLLHESALPSVTDAGKLSTAPTQDALQGFLASAEVLIPSSHLQSLSLPLKNAVHKAALTRFVHQYAELQPTDSSLPTRTEVAMILDVPLHDQKTTTAELAEQILVDLSSTKSI</sequence>